<dbReference type="PIRSF" id="PIRSF012641">
    <property type="entry name" value="UCP012641"/>
    <property type="match status" value="1"/>
</dbReference>
<dbReference type="AlphaFoldDB" id="A0A517ZUL4"/>
<name>A0A517ZUL4_9PLAN</name>
<reference evidence="2 3" key="1">
    <citation type="submission" date="2019-02" db="EMBL/GenBank/DDBJ databases">
        <title>Deep-cultivation of Planctomycetes and their phenomic and genomic characterization uncovers novel biology.</title>
        <authorList>
            <person name="Wiegand S."/>
            <person name="Jogler M."/>
            <person name="Boedeker C."/>
            <person name="Pinto D."/>
            <person name="Vollmers J."/>
            <person name="Rivas-Marin E."/>
            <person name="Kohn T."/>
            <person name="Peeters S.H."/>
            <person name="Heuer A."/>
            <person name="Rast P."/>
            <person name="Oberbeckmann S."/>
            <person name="Bunk B."/>
            <person name="Jeske O."/>
            <person name="Meyerdierks A."/>
            <person name="Storesund J.E."/>
            <person name="Kallscheuer N."/>
            <person name="Luecker S."/>
            <person name="Lage O.M."/>
            <person name="Pohl T."/>
            <person name="Merkel B.J."/>
            <person name="Hornburger P."/>
            <person name="Mueller R.-W."/>
            <person name="Bruemmer F."/>
            <person name="Labrenz M."/>
            <person name="Spormann A.M."/>
            <person name="Op den Camp H."/>
            <person name="Overmann J."/>
            <person name="Amann R."/>
            <person name="Jetten M.S.M."/>
            <person name="Mascher T."/>
            <person name="Medema M.H."/>
            <person name="Devos D.P."/>
            <person name="Kaster A.-K."/>
            <person name="Ovreas L."/>
            <person name="Rohde M."/>
            <person name="Galperin M.Y."/>
            <person name="Jogler C."/>
        </authorList>
    </citation>
    <scope>NUCLEOTIDE SEQUENCE [LARGE SCALE GENOMIC DNA]</scope>
    <source>
        <strain evidence="2 3">Mal52</strain>
    </source>
</reference>
<gene>
    <name evidence="2" type="ORF">Mal52_46490</name>
</gene>
<dbReference type="Pfam" id="PF10005">
    <property type="entry name" value="Zn_ribbon_DZR_6"/>
    <property type="match status" value="1"/>
</dbReference>
<keyword evidence="3" id="KW-1185">Reference proteome</keyword>
<protein>
    <recommendedName>
        <fullName evidence="1">Zinc-ribbon domain-containing protein</fullName>
    </recommendedName>
</protein>
<evidence type="ECO:0000313" key="2">
    <source>
        <dbReference type="EMBL" id="QDU46150.1"/>
    </source>
</evidence>
<dbReference type="InterPro" id="IPR011201">
    <property type="entry name" value="Zinc-ribbon_6_bact"/>
</dbReference>
<proteinExistence type="predicted"/>
<dbReference type="EMBL" id="CP036276">
    <property type="protein sequence ID" value="QDU46150.1"/>
    <property type="molecule type" value="Genomic_DNA"/>
</dbReference>
<sequence length="340" mass="38695">MQTFNCQCGNTLFFDSNFCVNCKRDTVTCPHCANVTPVEETPSGALQCGNTACGALLRRCSNDLQYDACNRALDANDVNALCSYCRLNSVVPDLSRNENVTLWRKLEAAKHRVLWVVERLGFPVSGNNALQPNLTFEFKSDENGKVSTGHADGCITISLREADSVEREKTRVEFQEPKRTLVGHFRHELGHYYWDLLVRDFRVEESRHLFGDERNPTYADSQKRYYQQGPAKNWQQSYVSGYASMHPWEDFAETFQAYLDMATILSTTEHFGLVTTSYENFDSMLAAYSRVGIIANELNRDMGLLDLVPQIFNDSVVEKLRFIHQLPVKTEKVTPALTQN</sequence>
<organism evidence="2 3">
    <name type="scientific">Symmachiella dynata</name>
    <dbReference type="NCBI Taxonomy" id="2527995"/>
    <lineage>
        <taxon>Bacteria</taxon>
        <taxon>Pseudomonadati</taxon>
        <taxon>Planctomycetota</taxon>
        <taxon>Planctomycetia</taxon>
        <taxon>Planctomycetales</taxon>
        <taxon>Planctomycetaceae</taxon>
        <taxon>Symmachiella</taxon>
    </lineage>
</organism>
<dbReference type="KEGG" id="sdyn:Mal52_46490"/>
<feature type="domain" description="Zinc-ribbon" evidence="1">
    <location>
        <begin position="4"/>
        <end position="95"/>
    </location>
</feature>
<evidence type="ECO:0000313" key="3">
    <source>
        <dbReference type="Proteomes" id="UP000319383"/>
    </source>
</evidence>
<dbReference type="Proteomes" id="UP000319383">
    <property type="component" value="Chromosome"/>
</dbReference>
<accession>A0A517ZUL4</accession>
<evidence type="ECO:0000259" key="1">
    <source>
        <dbReference type="Pfam" id="PF10005"/>
    </source>
</evidence>
<dbReference type="Pfam" id="PF15887">
    <property type="entry name" value="Peptidase_Mx"/>
    <property type="match status" value="1"/>
</dbReference>
<dbReference type="InterPro" id="IPR031321">
    <property type="entry name" value="UCP012641"/>
</dbReference>
<dbReference type="Gene3D" id="3.40.390.70">
    <property type="match status" value="1"/>
</dbReference>